<dbReference type="GO" id="GO:0005524">
    <property type="term" value="F:ATP binding"/>
    <property type="evidence" value="ECO:0007669"/>
    <property type="project" value="UniProtKB-KW"/>
</dbReference>
<proteinExistence type="predicted"/>
<dbReference type="SUPFAM" id="SSF52540">
    <property type="entry name" value="P-loop containing nucleoside triphosphate hydrolases"/>
    <property type="match status" value="1"/>
</dbReference>
<dbReference type="CDD" id="cd04095">
    <property type="entry name" value="CysN_NoDQ_III"/>
    <property type="match status" value="1"/>
</dbReference>
<keyword evidence="6" id="KW-0342">GTP-binding</keyword>
<dbReference type="InterPro" id="IPR009000">
    <property type="entry name" value="Transl_B-barrel_sf"/>
</dbReference>
<reference evidence="9" key="3">
    <citation type="submission" date="2024-06" db="EMBL/GenBank/DDBJ databases">
        <authorList>
            <person name="Zeng C."/>
        </authorList>
    </citation>
    <scope>NUCLEOTIDE SEQUENCE [LARGE SCALE GENOMIC DNA]</scope>
    <source>
        <strain evidence="9">ZCY20-5</strain>
    </source>
</reference>
<dbReference type="Gene3D" id="3.40.50.300">
    <property type="entry name" value="P-loop containing nucleotide triphosphate hydrolases"/>
    <property type="match status" value="1"/>
</dbReference>
<dbReference type="Pfam" id="PF22594">
    <property type="entry name" value="GTP-eEF1A_C"/>
    <property type="match status" value="1"/>
</dbReference>
<dbReference type="InterPro" id="IPR044138">
    <property type="entry name" value="CysN_II"/>
</dbReference>
<protein>
    <recommendedName>
        <fullName evidence="1">sulfate adenylyltransferase</fullName>
        <ecNumber evidence="1">2.7.7.4</ecNumber>
    </recommendedName>
</protein>
<reference evidence="8 9" key="2">
    <citation type="submission" date="2024-06" db="EMBL/GenBank/DDBJ databases">
        <title>Caproicibacterium argilliputei sp. nov, a novel caproic acid producing anaerobic bacterium isolated from pit mud.</title>
        <authorList>
            <person name="Xia S."/>
        </authorList>
    </citation>
    <scope>NUCLEOTIDE SEQUENCE [LARGE SCALE GENOMIC DNA]</scope>
    <source>
        <strain evidence="8 9">ZCY20-5</strain>
    </source>
</reference>
<dbReference type="GO" id="GO:0004781">
    <property type="term" value="F:sulfate adenylyltransferase (ATP) activity"/>
    <property type="evidence" value="ECO:0007669"/>
    <property type="project" value="UniProtKB-EC"/>
</dbReference>
<dbReference type="InterPro" id="IPR050100">
    <property type="entry name" value="TRAFAC_GTPase_members"/>
</dbReference>
<dbReference type="InterPro" id="IPR027417">
    <property type="entry name" value="P-loop_NTPase"/>
</dbReference>
<dbReference type="EC" id="2.7.7.4" evidence="1"/>
<keyword evidence="2" id="KW-0808">Transferase</keyword>
<dbReference type="AlphaFoldDB" id="A0AA97D7E8"/>
<dbReference type="PANTHER" id="PTHR23115">
    <property type="entry name" value="TRANSLATION FACTOR"/>
    <property type="match status" value="1"/>
</dbReference>
<dbReference type="InterPro" id="IPR041757">
    <property type="entry name" value="CysN_GTP-bd"/>
</dbReference>
<dbReference type="InterPro" id="IPR031157">
    <property type="entry name" value="G_TR_CS"/>
</dbReference>
<gene>
    <name evidence="8" type="ORF">PXC00_10950</name>
</gene>
<evidence type="ECO:0000259" key="7">
    <source>
        <dbReference type="PROSITE" id="PS51722"/>
    </source>
</evidence>
<evidence type="ECO:0000256" key="6">
    <source>
        <dbReference type="ARBA" id="ARBA00023134"/>
    </source>
</evidence>
<name>A0AA97D7E8_9FIRM</name>
<dbReference type="GO" id="GO:0005525">
    <property type="term" value="F:GTP binding"/>
    <property type="evidence" value="ECO:0007669"/>
    <property type="project" value="UniProtKB-KW"/>
</dbReference>
<keyword evidence="5" id="KW-0067">ATP-binding</keyword>
<evidence type="ECO:0000256" key="2">
    <source>
        <dbReference type="ARBA" id="ARBA00022679"/>
    </source>
</evidence>
<dbReference type="FunFam" id="3.40.50.300:FF:000119">
    <property type="entry name" value="Sulfate adenylyltransferase subunit 1"/>
    <property type="match status" value="1"/>
</dbReference>
<evidence type="ECO:0000256" key="1">
    <source>
        <dbReference type="ARBA" id="ARBA00012391"/>
    </source>
</evidence>
<dbReference type="PROSITE" id="PS00301">
    <property type="entry name" value="G_TR_1"/>
    <property type="match status" value="1"/>
</dbReference>
<dbReference type="SUPFAM" id="SSF50447">
    <property type="entry name" value="Translation proteins"/>
    <property type="match status" value="1"/>
</dbReference>
<reference evidence="9" key="1">
    <citation type="submission" date="2024-06" db="EMBL/GenBank/DDBJ databases">
        <title>Caproicibacterium argilliputei sp. nov, a novel caproic acid producing anaerobic bacterium isolated from pit mud.</title>
        <authorList>
            <person name="Zeng C."/>
        </authorList>
    </citation>
    <scope>NUCLEOTIDE SEQUENCE [LARGE SCALE GENOMIC DNA]</scope>
    <source>
        <strain evidence="9">ZCY20-5</strain>
    </source>
</reference>
<dbReference type="RefSeq" id="WP_275845143.1">
    <property type="nucleotide sequence ID" value="NZ_CP135996.1"/>
</dbReference>
<keyword evidence="9" id="KW-1185">Reference proteome</keyword>
<dbReference type="PROSITE" id="PS51722">
    <property type="entry name" value="G_TR_2"/>
    <property type="match status" value="1"/>
</dbReference>
<evidence type="ECO:0000256" key="4">
    <source>
        <dbReference type="ARBA" id="ARBA00022741"/>
    </source>
</evidence>
<evidence type="ECO:0000313" key="9">
    <source>
        <dbReference type="Proteomes" id="UP001300604"/>
    </source>
</evidence>
<keyword evidence="4" id="KW-0547">Nucleotide-binding</keyword>
<dbReference type="Proteomes" id="UP001300604">
    <property type="component" value="Chromosome"/>
</dbReference>
<dbReference type="CDD" id="cd03695">
    <property type="entry name" value="CysN_NodQ_II"/>
    <property type="match status" value="1"/>
</dbReference>
<dbReference type="EMBL" id="CP135996">
    <property type="protein sequence ID" value="WOC31714.1"/>
    <property type="molecule type" value="Genomic_DNA"/>
</dbReference>
<dbReference type="GO" id="GO:0003924">
    <property type="term" value="F:GTPase activity"/>
    <property type="evidence" value="ECO:0007669"/>
    <property type="project" value="InterPro"/>
</dbReference>
<dbReference type="PRINTS" id="PR00315">
    <property type="entry name" value="ELONGATNFCT"/>
</dbReference>
<keyword evidence="3" id="KW-0548">Nucleotidyltransferase</keyword>
<dbReference type="InterPro" id="IPR054696">
    <property type="entry name" value="GTP-eEF1A_C"/>
</dbReference>
<dbReference type="InterPro" id="IPR000795">
    <property type="entry name" value="T_Tr_GTP-bd_dom"/>
</dbReference>
<dbReference type="GO" id="GO:0006790">
    <property type="term" value="P:sulfur compound metabolic process"/>
    <property type="evidence" value="ECO:0007669"/>
    <property type="project" value="InterPro"/>
</dbReference>
<dbReference type="Pfam" id="PF00009">
    <property type="entry name" value="GTP_EFTU"/>
    <property type="match status" value="1"/>
</dbReference>
<evidence type="ECO:0000313" key="8">
    <source>
        <dbReference type="EMBL" id="WOC31714.1"/>
    </source>
</evidence>
<evidence type="ECO:0000256" key="3">
    <source>
        <dbReference type="ARBA" id="ARBA00022695"/>
    </source>
</evidence>
<dbReference type="CDD" id="cd04166">
    <property type="entry name" value="CysN_ATPS"/>
    <property type="match status" value="1"/>
</dbReference>
<dbReference type="KEGG" id="carl:PXC00_10950"/>
<accession>A0AA97D7E8</accession>
<dbReference type="InterPro" id="IPR011779">
    <property type="entry name" value="SO4_adenylTrfase_lsu"/>
</dbReference>
<sequence>MNNLENGLLKFITCGSVDDGKSTLIGHILYDAKLLYADQEQALLLDSQVGSRGGAIDYSLLLDGLMAEREQGITIDVAYRYFTTERRSFIVADTPGHEEYTRNMAVGASFADLAVILVDASQGVLAQTRRHARICALMGISYFVFAVNKMDLVQYSQNRFAEIVQELNKLCGELKLVHTVYIPVSATEGDNVTRRSETMPWYSGETLLEHLETVDVSSGTPERGFYMPVQRVCRPDHTFRGLQGQVESGTLSVGESLTVLPSGESAVVKSILTGKQNLQCAQQGQAVTVQLDREVDASRGCVLERNADLKTAKEFTAALLWMDDRELVPGNAWWIKLGSKMLPAAVTEIDYRIDVNTGKKLPAQTIVKNGIARCKLVLSEPVVLDEFRKHRTAGAFILIDRVSCATSACGVVEEIGENQREGVFLRDGSKQIQVYLFDRFFYHAELHTVLRYRAKPVVYGKGEKLPLQQEAFAYPTDFDLAADGMTARIRKGVFLGFGNHDEAVLLLDENGIEAKLGCAQSFSRYRKITVGKPERP</sequence>
<evidence type="ECO:0000256" key="5">
    <source>
        <dbReference type="ARBA" id="ARBA00022840"/>
    </source>
</evidence>
<organism evidence="8 9">
    <name type="scientific">Caproicibacterium argilliputei</name>
    <dbReference type="NCBI Taxonomy" id="3030016"/>
    <lineage>
        <taxon>Bacteria</taxon>
        <taxon>Bacillati</taxon>
        <taxon>Bacillota</taxon>
        <taxon>Clostridia</taxon>
        <taxon>Eubacteriales</taxon>
        <taxon>Oscillospiraceae</taxon>
        <taxon>Caproicibacterium</taxon>
    </lineage>
</organism>
<dbReference type="Gene3D" id="2.40.30.10">
    <property type="entry name" value="Translation factors"/>
    <property type="match status" value="2"/>
</dbReference>
<feature type="domain" description="Tr-type G" evidence="7">
    <location>
        <begin position="6"/>
        <end position="222"/>
    </location>
</feature>
<dbReference type="InterPro" id="IPR044139">
    <property type="entry name" value="CysN_NoDQ_III"/>
</dbReference>
<dbReference type="SUPFAM" id="SSF50465">
    <property type="entry name" value="EF-Tu/eEF-1alpha/eIF2-gamma C-terminal domain"/>
    <property type="match status" value="1"/>
</dbReference>
<dbReference type="NCBIfam" id="TIGR02034">
    <property type="entry name" value="CysN"/>
    <property type="match status" value="1"/>
</dbReference>
<dbReference type="InterPro" id="IPR009001">
    <property type="entry name" value="Transl_elong_EF1A/Init_IF2_C"/>
</dbReference>